<dbReference type="PANTHER" id="PTHR12308">
    <property type="entry name" value="ANOCTAMIN"/>
    <property type="match status" value="1"/>
</dbReference>
<gene>
    <name evidence="8" type="ORF">CLUG_02586</name>
</gene>
<dbReference type="GeneID" id="8497888"/>
<name>C4Y4L4_CLAL4</name>
<comment type="subcellular location">
    <subcellularLocation>
        <location evidence="1">Membrane</location>
        <topology evidence="1">Multi-pass membrane protein</topology>
    </subcellularLocation>
</comment>
<keyword evidence="2 5" id="KW-0812">Transmembrane</keyword>
<evidence type="ECO:0000256" key="4">
    <source>
        <dbReference type="ARBA" id="ARBA00023136"/>
    </source>
</evidence>
<evidence type="ECO:0000259" key="7">
    <source>
        <dbReference type="Pfam" id="PF20877"/>
    </source>
</evidence>
<dbReference type="EMBL" id="CH408078">
    <property type="protein sequence ID" value="EEQ38460.1"/>
    <property type="molecule type" value="Genomic_DNA"/>
</dbReference>
<keyword evidence="4 5" id="KW-0472">Membrane</keyword>
<dbReference type="STRING" id="306902.C4Y4L4"/>
<evidence type="ECO:0000313" key="9">
    <source>
        <dbReference type="Proteomes" id="UP000007703"/>
    </source>
</evidence>
<dbReference type="Pfam" id="PF20877">
    <property type="entry name" value="Anoctamin_N"/>
    <property type="match status" value="1"/>
</dbReference>
<evidence type="ECO:0000256" key="3">
    <source>
        <dbReference type="ARBA" id="ARBA00022989"/>
    </source>
</evidence>
<dbReference type="KEGG" id="clu:CLUG_02586"/>
<accession>C4Y4L4</accession>
<feature type="transmembrane region" description="Helical" evidence="5">
    <location>
        <begin position="168"/>
        <end position="184"/>
    </location>
</feature>
<dbReference type="InterPro" id="IPR007632">
    <property type="entry name" value="Anoctamin"/>
</dbReference>
<dbReference type="Pfam" id="PF04547">
    <property type="entry name" value="Anoctamin"/>
    <property type="match status" value="1"/>
</dbReference>
<evidence type="ECO:0000256" key="2">
    <source>
        <dbReference type="ARBA" id="ARBA00022692"/>
    </source>
</evidence>
<evidence type="ECO:0000256" key="1">
    <source>
        <dbReference type="ARBA" id="ARBA00004141"/>
    </source>
</evidence>
<dbReference type="GO" id="GO:0005254">
    <property type="term" value="F:chloride channel activity"/>
    <property type="evidence" value="ECO:0007669"/>
    <property type="project" value="TreeGrafter"/>
</dbReference>
<protein>
    <submittedName>
        <fullName evidence="8">Uncharacterized protein</fullName>
    </submittedName>
</protein>
<feature type="domain" description="Anoctamin transmembrane" evidence="6">
    <location>
        <begin position="151"/>
        <end position="206"/>
    </location>
</feature>
<dbReference type="PANTHER" id="PTHR12308:SF73">
    <property type="entry name" value="ANOCTAMIN"/>
    <property type="match status" value="1"/>
</dbReference>
<dbReference type="InterPro" id="IPR049456">
    <property type="entry name" value="Anoctamin_N_fung"/>
</dbReference>
<reference evidence="8 9" key="1">
    <citation type="journal article" date="2009" name="Nature">
        <title>Evolution of pathogenicity and sexual reproduction in eight Candida genomes.</title>
        <authorList>
            <person name="Butler G."/>
            <person name="Rasmussen M.D."/>
            <person name="Lin M.F."/>
            <person name="Santos M.A."/>
            <person name="Sakthikumar S."/>
            <person name="Munro C.A."/>
            <person name="Rheinbay E."/>
            <person name="Grabherr M."/>
            <person name="Forche A."/>
            <person name="Reedy J.L."/>
            <person name="Agrafioti I."/>
            <person name="Arnaud M.B."/>
            <person name="Bates S."/>
            <person name="Brown A.J."/>
            <person name="Brunke S."/>
            <person name="Costanzo M.C."/>
            <person name="Fitzpatrick D.A."/>
            <person name="de Groot P.W."/>
            <person name="Harris D."/>
            <person name="Hoyer L.L."/>
            <person name="Hube B."/>
            <person name="Klis F.M."/>
            <person name="Kodira C."/>
            <person name="Lennard N."/>
            <person name="Logue M.E."/>
            <person name="Martin R."/>
            <person name="Neiman A.M."/>
            <person name="Nikolaou E."/>
            <person name="Quail M.A."/>
            <person name="Quinn J."/>
            <person name="Santos M.C."/>
            <person name="Schmitzberger F.F."/>
            <person name="Sherlock G."/>
            <person name="Shah P."/>
            <person name="Silverstein K.A."/>
            <person name="Skrzypek M.S."/>
            <person name="Soll D."/>
            <person name="Staggs R."/>
            <person name="Stansfield I."/>
            <person name="Stumpf M.P."/>
            <person name="Sudbery P.E."/>
            <person name="Srikantha T."/>
            <person name="Zeng Q."/>
            <person name="Berman J."/>
            <person name="Berriman M."/>
            <person name="Heitman J."/>
            <person name="Gow N.A."/>
            <person name="Lorenz M.C."/>
            <person name="Birren B.W."/>
            <person name="Kellis M."/>
            <person name="Cuomo C.A."/>
        </authorList>
    </citation>
    <scope>NUCLEOTIDE SEQUENCE [LARGE SCALE GENOMIC DNA]</scope>
    <source>
        <strain evidence="8 9">ATCC 42720</strain>
    </source>
</reference>
<sequence length="225" mass="25600">MSIVQRGSDFVLCVHSPKDKDENTLKSLIDTLGDNGFEIESRPGPDPEADALLFIKLDPKRVDELIEKDLVKNYEFGVTCKNDTKPERSRIIYSYLTHPKECGGVGIVPGKGKWSAIHSITPIAGYLSDKSLLNTAKKNLQSTELDTTHFRRVYGTEVALYFEFLKHYIYGLAVLSVFGIIAFFRSKNYSLTFSFINMLWGTVFYDISEKKREIRCEFLGRSEFA</sequence>
<dbReference type="AlphaFoldDB" id="C4Y4L4"/>
<dbReference type="InterPro" id="IPR049452">
    <property type="entry name" value="Anoctamin_TM"/>
</dbReference>
<dbReference type="GO" id="GO:0016020">
    <property type="term" value="C:membrane"/>
    <property type="evidence" value="ECO:0007669"/>
    <property type="project" value="UniProtKB-SubCell"/>
</dbReference>
<proteinExistence type="predicted"/>
<feature type="domain" description="Anoctamin alpha-beta plait" evidence="7">
    <location>
        <begin position="9"/>
        <end position="116"/>
    </location>
</feature>
<dbReference type="InParanoid" id="C4Y4L4"/>
<dbReference type="Proteomes" id="UP000007703">
    <property type="component" value="Unassembled WGS sequence"/>
</dbReference>
<evidence type="ECO:0000256" key="5">
    <source>
        <dbReference type="SAM" id="Phobius"/>
    </source>
</evidence>
<dbReference type="GO" id="GO:0032541">
    <property type="term" value="C:cortical endoplasmic reticulum"/>
    <property type="evidence" value="ECO:0007669"/>
    <property type="project" value="TreeGrafter"/>
</dbReference>
<keyword evidence="3 5" id="KW-1133">Transmembrane helix</keyword>
<organism evidence="8 9">
    <name type="scientific">Clavispora lusitaniae (strain ATCC 42720)</name>
    <name type="common">Yeast</name>
    <name type="synonym">Candida lusitaniae</name>
    <dbReference type="NCBI Taxonomy" id="306902"/>
    <lineage>
        <taxon>Eukaryota</taxon>
        <taxon>Fungi</taxon>
        <taxon>Dikarya</taxon>
        <taxon>Ascomycota</taxon>
        <taxon>Saccharomycotina</taxon>
        <taxon>Pichiomycetes</taxon>
        <taxon>Metschnikowiaceae</taxon>
        <taxon>Clavispora</taxon>
    </lineage>
</organism>
<evidence type="ECO:0000313" key="8">
    <source>
        <dbReference type="EMBL" id="EEQ38460.1"/>
    </source>
</evidence>
<evidence type="ECO:0000259" key="6">
    <source>
        <dbReference type="Pfam" id="PF04547"/>
    </source>
</evidence>
<dbReference type="VEuPathDB" id="FungiDB:CLUG_02586"/>
<dbReference type="HOGENOM" id="CLU_1229814_0_0_1"/>